<protein>
    <submittedName>
        <fullName evidence="7">Sporulation-specific mitogen-activated protein kinase Smk1p</fullName>
    </submittedName>
</protein>
<dbReference type="GO" id="GO:0016301">
    <property type="term" value="F:kinase activity"/>
    <property type="evidence" value="ECO:0007669"/>
    <property type="project" value="UniProtKB-KW"/>
</dbReference>
<organism evidence="7 8">
    <name type="scientific">[Candida] anglica</name>
    <dbReference type="NCBI Taxonomy" id="148631"/>
    <lineage>
        <taxon>Eukaryota</taxon>
        <taxon>Fungi</taxon>
        <taxon>Dikarya</taxon>
        <taxon>Ascomycota</taxon>
        <taxon>Saccharomycotina</taxon>
        <taxon>Pichiomycetes</taxon>
        <taxon>Debaryomycetaceae</taxon>
        <taxon>Kurtzmaniella</taxon>
    </lineage>
</organism>
<name>A0ABP0EGT0_9ASCO</name>
<keyword evidence="2 4" id="KW-0547">Nucleotide-binding</keyword>
<reference evidence="7 8" key="1">
    <citation type="submission" date="2024-01" db="EMBL/GenBank/DDBJ databases">
        <authorList>
            <consortium name="Genoscope - CEA"/>
            <person name="William W."/>
        </authorList>
    </citation>
    <scope>NUCLEOTIDE SEQUENCE [LARGE SCALE GENOMIC DNA]</scope>
    <source>
        <strain evidence="7 8">29B2s-10</strain>
    </source>
</reference>
<dbReference type="PANTHER" id="PTHR24055">
    <property type="entry name" value="MITOGEN-ACTIVATED PROTEIN KINASE"/>
    <property type="match status" value="1"/>
</dbReference>
<comment type="similarity">
    <text evidence="5">Belongs to the protein kinase superfamily.</text>
</comment>
<dbReference type="Gene3D" id="3.30.200.20">
    <property type="entry name" value="Phosphorylase Kinase, domain 1"/>
    <property type="match status" value="1"/>
</dbReference>
<keyword evidence="7" id="KW-0808">Transferase</keyword>
<dbReference type="SUPFAM" id="SSF56112">
    <property type="entry name" value="Protein kinase-like (PK-like)"/>
    <property type="match status" value="1"/>
</dbReference>
<evidence type="ECO:0000256" key="2">
    <source>
        <dbReference type="ARBA" id="ARBA00022741"/>
    </source>
</evidence>
<sequence>MMFHLVRCPSFCSQSIWICEQLYKRKCFEFQIYFKYTYINYLEVMSGNTKKNYTVFKEAKFSVDSRYKIKQLLGKGTYGTVCSAIDTKSSSAEGEAVKIAIKRVTNIFEKEVLLNRAVRELKLMRYFRGHKNIVNLIDLDIVYIEPYEGLYCYQELADYDLARVIYSAIQFSEFHIQSFIYQILCGLKYIHSADVIHRDLKPGNILVTIQGTLKICDFGLARGINPVYFNHKTSPITNYVATRWYRAPELVLSHRNYGKSVDCWAIGCILAELYGRKPLLMGKDKFHQLHEIIKILGTPSPEVISRNKWNLSTIAKPHYEKVNWINLYPFASKSALDLIDNLICWDPKSRFTVDQCLEHRHLSKIRDPDSEPVCSEPFDFSFEGSGTSMSGLKILLHEEVEAFKKERAENKFKYN</sequence>
<dbReference type="InterPro" id="IPR017441">
    <property type="entry name" value="Protein_kinase_ATP_BS"/>
</dbReference>
<evidence type="ECO:0000259" key="6">
    <source>
        <dbReference type="PROSITE" id="PS50011"/>
    </source>
</evidence>
<feature type="binding site" evidence="4">
    <location>
        <position position="102"/>
    </location>
    <ligand>
        <name>ATP</name>
        <dbReference type="ChEBI" id="CHEBI:30616"/>
    </ligand>
</feature>
<dbReference type="SMART" id="SM00220">
    <property type="entry name" value="S_TKc"/>
    <property type="match status" value="1"/>
</dbReference>
<keyword evidence="1 5" id="KW-0723">Serine/threonine-protein kinase</keyword>
<keyword evidence="8" id="KW-1185">Reference proteome</keyword>
<keyword evidence="3 4" id="KW-0067">ATP-binding</keyword>
<dbReference type="PROSITE" id="PS00107">
    <property type="entry name" value="PROTEIN_KINASE_ATP"/>
    <property type="match status" value="1"/>
</dbReference>
<evidence type="ECO:0000313" key="7">
    <source>
        <dbReference type="EMBL" id="CAK7911250.1"/>
    </source>
</evidence>
<evidence type="ECO:0000256" key="1">
    <source>
        <dbReference type="ARBA" id="ARBA00022527"/>
    </source>
</evidence>
<proteinExistence type="inferred from homology"/>
<dbReference type="InterPro" id="IPR000719">
    <property type="entry name" value="Prot_kinase_dom"/>
</dbReference>
<keyword evidence="7" id="KW-0418">Kinase</keyword>
<dbReference type="Gene3D" id="1.10.510.10">
    <property type="entry name" value="Transferase(Phosphotransferase) domain 1"/>
    <property type="match status" value="1"/>
</dbReference>
<accession>A0ABP0EGT0</accession>
<dbReference type="InterPro" id="IPR011009">
    <property type="entry name" value="Kinase-like_dom_sf"/>
</dbReference>
<dbReference type="Pfam" id="PF00069">
    <property type="entry name" value="Pkinase"/>
    <property type="match status" value="1"/>
</dbReference>
<evidence type="ECO:0000256" key="5">
    <source>
        <dbReference type="RuleBase" id="RU000304"/>
    </source>
</evidence>
<dbReference type="PROSITE" id="PS00108">
    <property type="entry name" value="PROTEIN_KINASE_ST"/>
    <property type="match status" value="1"/>
</dbReference>
<dbReference type="EMBL" id="OZ004258">
    <property type="protein sequence ID" value="CAK7911250.1"/>
    <property type="molecule type" value="Genomic_DNA"/>
</dbReference>
<dbReference type="InterPro" id="IPR008271">
    <property type="entry name" value="Ser/Thr_kinase_AS"/>
</dbReference>
<dbReference type="PROSITE" id="PS50011">
    <property type="entry name" value="PROTEIN_KINASE_DOM"/>
    <property type="match status" value="1"/>
</dbReference>
<evidence type="ECO:0000256" key="3">
    <source>
        <dbReference type="ARBA" id="ARBA00022840"/>
    </source>
</evidence>
<evidence type="ECO:0000313" key="8">
    <source>
        <dbReference type="Proteomes" id="UP001497600"/>
    </source>
</evidence>
<feature type="domain" description="Protein kinase" evidence="6">
    <location>
        <begin position="67"/>
        <end position="362"/>
    </location>
</feature>
<gene>
    <name evidence="7" type="primary">SMK1</name>
    <name evidence="7" type="ORF">CAAN4_F01552</name>
</gene>
<dbReference type="InterPro" id="IPR050117">
    <property type="entry name" value="MAPK"/>
</dbReference>
<evidence type="ECO:0000256" key="4">
    <source>
        <dbReference type="PROSITE-ProRule" id="PRU10141"/>
    </source>
</evidence>
<dbReference type="Proteomes" id="UP001497600">
    <property type="component" value="Chromosome F"/>
</dbReference>